<organism evidence="2 3">
    <name type="scientific">Platanthera guangdongensis</name>
    <dbReference type="NCBI Taxonomy" id="2320717"/>
    <lineage>
        <taxon>Eukaryota</taxon>
        <taxon>Viridiplantae</taxon>
        <taxon>Streptophyta</taxon>
        <taxon>Embryophyta</taxon>
        <taxon>Tracheophyta</taxon>
        <taxon>Spermatophyta</taxon>
        <taxon>Magnoliopsida</taxon>
        <taxon>Liliopsida</taxon>
        <taxon>Asparagales</taxon>
        <taxon>Orchidaceae</taxon>
        <taxon>Orchidoideae</taxon>
        <taxon>Orchideae</taxon>
        <taxon>Orchidinae</taxon>
        <taxon>Platanthera</taxon>
    </lineage>
</organism>
<evidence type="ECO:0000313" key="3">
    <source>
        <dbReference type="Proteomes" id="UP001412067"/>
    </source>
</evidence>
<keyword evidence="3" id="KW-1185">Reference proteome</keyword>
<feature type="region of interest" description="Disordered" evidence="1">
    <location>
        <begin position="1"/>
        <end position="43"/>
    </location>
</feature>
<feature type="compositionally biased region" description="Basic and acidic residues" evidence="1">
    <location>
        <begin position="1"/>
        <end position="10"/>
    </location>
</feature>
<dbReference type="PANTHER" id="PTHR12455">
    <property type="entry name" value="NUCLEOLAR COMPLEX PROTEIN 4"/>
    <property type="match status" value="1"/>
</dbReference>
<dbReference type="InterPro" id="IPR027193">
    <property type="entry name" value="Noc4"/>
</dbReference>
<dbReference type="Proteomes" id="UP001412067">
    <property type="component" value="Unassembled WGS sequence"/>
</dbReference>
<gene>
    <name evidence="2" type="ORF">KSP40_PGU006991</name>
</gene>
<protein>
    <submittedName>
        <fullName evidence="2">Uncharacterized protein</fullName>
    </submittedName>
</protein>
<sequence length="241" mass="27229">MRTPRSRDSPATHFRRSPRETSRAASLVDATYDRPGDSSPTSVLSLHTCELPPPLQVQQSTEEFILKQRRSAVIRSLRCIMVSLKDLKTLCQELLFSNAHINNLPIILSALSPSSPPDIAQEALISLHSFFLPLLPEIPSSSLSKQPRAEEDPEAFYLSWLHTKFHEFVNLLIEIVISHTSVELIKHAAVDSIMEFVKQDKEERFNSAIYHKFLQSIGVFGTDFCGVDENLAKSAVYRWRG</sequence>
<accession>A0ABR2LNJ4</accession>
<reference evidence="2 3" key="1">
    <citation type="journal article" date="2022" name="Nat. Plants">
        <title>Genomes of leafy and leafless Platanthera orchids illuminate the evolution of mycoheterotrophy.</title>
        <authorList>
            <person name="Li M.H."/>
            <person name="Liu K.W."/>
            <person name="Li Z."/>
            <person name="Lu H.C."/>
            <person name="Ye Q.L."/>
            <person name="Zhang D."/>
            <person name="Wang J.Y."/>
            <person name="Li Y.F."/>
            <person name="Zhong Z.M."/>
            <person name="Liu X."/>
            <person name="Yu X."/>
            <person name="Liu D.K."/>
            <person name="Tu X.D."/>
            <person name="Liu B."/>
            <person name="Hao Y."/>
            <person name="Liao X.Y."/>
            <person name="Jiang Y.T."/>
            <person name="Sun W.H."/>
            <person name="Chen J."/>
            <person name="Chen Y.Q."/>
            <person name="Ai Y."/>
            <person name="Zhai J.W."/>
            <person name="Wu S.S."/>
            <person name="Zhou Z."/>
            <person name="Hsiao Y.Y."/>
            <person name="Wu W.L."/>
            <person name="Chen Y.Y."/>
            <person name="Lin Y.F."/>
            <person name="Hsu J.L."/>
            <person name="Li C.Y."/>
            <person name="Wang Z.W."/>
            <person name="Zhao X."/>
            <person name="Zhong W.Y."/>
            <person name="Ma X.K."/>
            <person name="Ma L."/>
            <person name="Huang J."/>
            <person name="Chen G.Z."/>
            <person name="Huang M.Z."/>
            <person name="Huang L."/>
            <person name="Peng D.H."/>
            <person name="Luo Y.B."/>
            <person name="Zou S.Q."/>
            <person name="Chen S.P."/>
            <person name="Lan S."/>
            <person name="Tsai W.C."/>
            <person name="Van de Peer Y."/>
            <person name="Liu Z.J."/>
        </authorList>
    </citation>
    <scope>NUCLEOTIDE SEQUENCE [LARGE SCALE GENOMIC DNA]</scope>
    <source>
        <strain evidence="2">Lor288</strain>
    </source>
</reference>
<evidence type="ECO:0000313" key="2">
    <source>
        <dbReference type="EMBL" id="KAK8945883.1"/>
    </source>
</evidence>
<dbReference type="EMBL" id="JBBWWR010000017">
    <property type="protein sequence ID" value="KAK8945883.1"/>
    <property type="molecule type" value="Genomic_DNA"/>
</dbReference>
<dbReference type="PANTHER" id="PTHR12455:SF0">
    <property type="entry name" value="NUCLEOLAR COMPLEX PROTEIN 4 HOMOLOG"/>
    <property type="match status" value="1"/>
</dbReference>
<name>A0ABR2LNJ4_9ASPA</name>
<comment type="caution">
    <text evidence="2">The sequence shown here is derived from an EMBL/GenBank/DDBJ whole genome shotgun (WGS) entry which is preliminary data.</text>
</comment>
<proteinExistence type="predicted"/>
<evidence type="ECO:0000256" key="1">
    <source>
        <dbReference type="SAM" id="MobiDB-lite"/>
    </source>
</evidence>